<sequence length="491" mass="52212">MPMPLNQLLPQAGSSVLIRELTLDSRKVRPGDLFLAVPGAQQDGRAHIPDAIARGAAAVAYESEGAQDIWAVGAVLLPVRRLASQLSAIAGRFYGEPSRSLRLAGITGTNGKTSVSQLVAQALDRLGERCGVIGTLGTGFHGELEQGRHTTPDALGVQATLARLKQDGARAVAMEVSSHGLQQGRVAAIDFDVAVFTNLSRDHLDYHGSMQAYGEAKAALFAMPGLKCRVINLDDAFGRELAAYRQDSRLITYSLEDPAAYLYCPQVTLDDDGIRARLVTPQGEGSLHSTLLGRFNVSNALAAIGTLLALNHPLDEILAVFPALQGPAGRMQRLGGNRRPLVVVDYAHTPDALEKVLLAMRPHVQGRLICLFGCGGERDRGKRPLMAAVAERLADQVLVTDDNPRGEAAAAIRAEIMQGFSAPAPAPARVREVAGRAAAIATAVAASRIGDVLLLAGKGHEDYQEIAGERLPFSDLLEARKALDAWEVSHV</sequence>
<dbReference type="InterPro" id="IPR036565">
    <property type="entry name" value="Mur-like_cat_sf"/>
</dbReference>
<dbReference type="GO" id="GO:0008765">
    <property type="term" value="F:UDP-N-acetylmuramoylalanyl-D-glutamate-2,6-diaminopimelate ligase activity"/>
    <property type="evidence" value="ECO:0007669"/>
    <property type="project" value="UniProtKB-UniRule"/>
</dbReference>
<feature type="binding site" evidence="7">
    <location>
        <position position="177"/>
    </location>
    <ligand>
        <name>UDP-N-acetyl-alpha-D-muramoyl-L-alanyl-D-glutamate</name>
        <dbReference type="ChEBI" id="CHEBI:83900"/>
    </ligand>
</feature>
<feature type="binding site" evidence="7">
    <location>
        <position position="457"/>
    </location>
    <ligand>
        <name>meso-2,6-diaminopimelate</name>
        <dbReference type="ChEBI" id="CHEBI:57791"/>
    </ligand>
</feature>
<evidence type="ECO:0000259" key="10">
    <source>
        <dbReference type="Pfam" id="PF02875"/>
    </source>
</evidence>
<dbReference type="UniPathway" id="UPA00219"/>
<dbReference type="Gene3D" id="3.40.1390.10">
    <property type="entry name" value="MurE/MurF, N-terminal domain"/>
    <property type="match status" value="1"/>
</dbReference>
<dbReference type="SUPFAM" id="SSF53244">
    <property type="entry name" value="MurD-like peptide ligases, peptide-binding domain"/>
    <property type="match status" value="1"/>
</dbReference>
<keyword evidence="6 7" id="KW-0961">Cell wall biogenesis/degradation</keyword>
<evidence type="ECO:0000313" key="13">
    <source>
        <dbReference type="Proteomes" id="UP000292639"/>
    </source>
</evidence>
<proteinExistence type="inferred from homology"/>
<feature type="domain" description="Mur ligase N-terminal catalytic" evidence="9">
    <location>
        <begin position="18"/>
        <end position="94"/>
    </location>
</feature>
<feature type="binding site" evidence="7">
    <location>
        <position position="461"/>
    </location>
    <ligand>
        <name>meso-2,6-diaminopimelate</name>
        <dbReference type="ChEBI" id="CHEBI:57791"/>
    </ligand>
</feature>
<evidence type="ECO:0000256" key="2">
    <source>
        <dbReference type="ARBA" id="ARBA00022618"/>
    </source>
</evidence>
<comment type="cofactor">
    <cofactor evidence="7">
        <name>Mg(2+)</name>
        <dbReference type="ChEBI" id="CHEBI:18420"/>
    </cofactor>
</comment>
<keyword evidence="7" id="KW-0460">Magnesium</keyword>
<dbReference type="InterPro" id="IPR036615">
    <property type="entry name" value="Mur_ligase_C_dom_sf"/>
</dbReference>
<feature type="binding site" evidence="7">
    <location>
        <position position="185"/>
    </location>
    <ligand>
        <name>UDP-N-acetyl-alpha-D-muramoyl-L-alanyl-D-glutamate</name>
        <dbReference type="ChEBI" id="CHEBI:83900"/>
    </ligand>
</feature>
<comment type="subcellular location">
    <subcellularLocation>
        <location evidence="7 8">Cytoplasm</location>
    </subcellularLocation>
</comment>
<keyword evidence="7 12" id="KW-0436">Ligase</keyword>
<feature type="binding site" evidence="7">
    <location>
        <position position="378"/>
    </location>
    <ligand>
        <name>meso-2,6-diaminopimelate</name>
        <dbReference type="ChEBI" id="CHEBI:57791"/>
    </ligand>
</feature>
<comment type="caution">
    <text evidence="12">The sequence shown here is derived from an EMBL/GenBank/DDBJ whole genome shotgun (WGS) entry which is preliminary data.</text>
</comment>
<evidence type="ECO:0000256" key="1">
    <source>
        <dbReference type="ARBA" id="ARBA00005898"/>
    </source>
</evidence>
<dbReference type="InterPro" id="IPR035911">
    <property type="entry name" value="MurE/MurF_N"/>
</dbReference>
<evidence type="ECO:0000259" key="11">
    <source>
        <dbReference type="Pfam" id="PF08245"/>
    </source>
</evidence>
<dbReference type="Pfam" id="PF08245">
    <property type="entry name" value="Mur_ligase_M"/>
    <property type="match status" value="1"/>
</dbReference>
<dbReference type="Pfam" id="PF02875">
    <property type="entry name" value="Mur_ligase_C"/>
    <property type="match status" value="1"/>
</dbReference>
<feature type="binding site" evidence="7">
    <location>
        <begin position="108"/>
        <end position="114"/>
    </location>
    <ligand>
        <name>ATP</name>
        <dbReference type="ChEBI" id="CHEBI:30616"/>
    </ligand>
</feature>
<dbReference type="GO" id="GO:0005524">
    <property type="term" value="F:ATP binding"/>
    <property type="evidence" value="ECO:0007669"/>
    <property type="project" value="UniProtKB-UniRule"/>
</dbReference>
<dbReference type="InterPro" id="IPR000713">
    <property type="entry name" value="Mur_ligase_N"/>
</dbReference>
<feature type="domain" description="Mur ligase central" evidence="11">
    <location>
        <begin position="106"/>
        <end position="306"/>
    </location>
</feature>
<dbReference type="EMBL" id="QJUP01000009">
    <property type="protein sequence ID" value="TBU97317.1"/>
    <property type="molecule type" value="Genomic_DNA"/>
</dbReference>
<dbReference type="PANTHER" id="PTHR23135:SF4">
    <property type="entry name" value="UDP-N-ACETYLMURAMOYL-L-ALANYL-D-GLUTAMATE--2,6-DIAMINOPIMELATE LIGASE MURE HOMOLOG, CHLOROPLASTIC"/>
    <property type="match status" value="1"/>
</dbReference>
<dbReference type="GO" id="GO:0071555">
    <property type="term" value="P:cell wall organization"/>
    <property type="evidence" value="ECO:0007669"/>
    <property type="project" value="UniProtKB-KW"/>
</dbReference>
<dbReference type="Proteomes" id="UP000292639">
    <property type="component" value="Unassembled WGS sequence"/>
</dbReference>
<comment type="caution">
    <text evidence="7">Lacks conserved residue(s) required for the propagation of feature annotation.</text>
</comment>
<dbReference type="InterPro" id="IPR013221">
    <property type="entry name" value="Mur_ligase_cen"/>
</dbReference>
<comment type="pathway">
    <text evidence="7 8">Cell wall biogenesis; peptidoglycan biosynthesis.</text>
</comment>
<dbReference type="HAMAP" id="MF_00208">
    <property type="entry name" value="MurE"/>
    <property type="match status" value="1"/>
</dbReference>
<evidence type="ECO:0000313" key="12">
    <source>
        <dbReference type="EMBL" id="TBU97317.1"/>
    </source>
</evidence>
<comment type="similarity">
    <text evidence="1 7">Belongs to the MurCDEF family. MurE subfamily.</text>
</comment>
<protein>
    <recommendedName>
        <fullName evidence="7">UDP-N-acetylmuramoyl-L-alanyl-D-glutamate--2,6-diaminopimelate ligase</fullName>
        <ecNumber evidence="7">6.3.2.13</ecNumber>
    </recommendedName>
    <alternativeName>
        <fullName evidence="7">Meso-A2pm-adding enzyme</fullName>
    </alternativeName>
    <alternativeName>
        <fullName evidence="7">Meso-diaminopimelate-adding enzyme</fullName>
    </alternativeName>
    <alternativeName>
        <fullName evidence="7">UDP-MurNAc-L-Ala-D-Glu:meso-diaminopimelate ligase</fullName>
    </alternativeName>
    <alternativeName>
        <fullName evidence="7">UDP-MurNAc-tripeptide synthetase</fullName>
    </alternativeName>
    <alternativeName>
        <fullName evidence="7">UDP-N-acetylmuramyl-tripeptide synthetase</fullName>
    </alternativeName>
</protein>
<organism evidence="12 13">
    <name type="scientific">Stutzerimonas kirkiae</name>
    <dbReference type="NCBI Taxonomy" id="2211392"/>
    <lineage>
        <taxon>Bacteria</taxon>
        <taxon>Pseudomonadati</taxon>
        <taxon>Pseudomonadota</taxon>
        <taxon>Gammaproteobacteria</taxon>
        <taxon>Pseudomonadales</taxon>
        <taxon>Pseudomonadaceae</taxon>
        <taxon>Stutzerimonas</taxon>
    </lineage>
</organism>
<evidence type="ECO:0000256" key="6">
    <source>
        <dbReference type="ARBA" id="ARBA00023316"/>
    </source>
</evidence>
<dbReference type="InterPro" id="IPR004101">
    <property type="entry name" value="Mur_ligase_C"/>
</dbReference>
<dbReference type="SUPFAM" id="SSF53623">
    <property type="entry name" value="MurD-like peptide ligases, catalytic domain"/>
    <property type="match status" value="1"/>
</dbReference>
<feature type="binding site" evidence="7">
    <location>
        <begin position="402"/>
        <end position="405"/>
    </location>
    <ligand>
        <name>meso-2,6-diaminopimelate</name>
        <dbReference type="ChEBI" id="CHEBI:57791"/>
    </ligand>
</feature>
<evidence type="ECO:0000256" key="7">
    <source>
        <dbReference type="HAMAP-Rule" id="MF_00208"/>
    </source>
</evidence>
<feature type="binding site" evidence="7">
    <location>
        <position position="183"/>
    </location>
    <ligand>
        <name>UDP-N-acetyl-alpha-D-muramoyl-L-alanyl-D-glutamate</name>
        <dbReference type="ChEBI" id="CHEBI:83900"/>
    </ligand>
</feature>
<keyword evidence="5 7" id="KW-0131">Cell cycle</keyword>
<keyword evidence="3 7" id="KW-0133">Cell shape</keyword>
<keyword evidence="7" id="KW-0963">Cytoplasm</keyword>
<dbReference type="GO" id="GO:0005737">
    <property type="term" value="C:cytoplasm"/>
    <property type="evidence" value="ECO:0007669"/>
    <property type="project" value="UniProtKB-SubCell"/>
</dbReference>
<comment type="PTM">
    <text evidence="7">Carboxylation is probably crucial for Mg(2+) binding and, consequently, for the gamma-phosphate positioning of ATP.</text>
</comment>
<evidence type="ECO:0000256" key="8">
    <source>
        <dbReference type="RuleBase" id="RU004135"/>
    </source>
</evidence>
<keyword evidence="7" id="KW-0067">ATP-binding</keyword>
<comment type="catalytic activity">
    <reaction evidence="7">
        <text>UDP-N-acetyl-alpha-D-muramoyl-L-alanyl-D-glutamate + meso-2,6-diaminopimelate + ATP = UDP-N-acetyl-alpha-D-muramoyl-L-alanyl-gamma-D-glutamyl-meso-2,6-diaminopimelate + ADP + phosphate + H(+)</text>
        <dbReference type="Rhea" id="RHEA:23676"/>
        <dbReference type="ChEBI" id="CHEBI:15378"/>
        <dbReference type="ChEBI" id="CHEBI:30616"/>
        <dbReference type="ChEBI" id="CHEBI:43474"/>
        <dbReference type="ChEBI" id="CHEBI:57791"/>
        <dbReference type="ChEBI" id="CHEBI:83900"/>
        <dbReference type="ChEBI" id="CHEBI:83905"/>
        <dbReference type="ChEBI" id="CHEBI:456216"/>
        <dbReference type="EC" id="6.3.2.13"/>
    </reaction>
</comment>
<dbReference type="GO" id="GO:0008360">
    <property type="term" value="P:regulation of cell shape"/>
    <property type="evidence" value="ECO:0007669"/>
    <property type="project" value="UniProtKB-KW"/>
</dbReference>
<dbReference type="NCBIfam" id="NF001126">
    <property type="entry name" value="PRK00139.1-4"/>
    <property type="match status" value="1"/>
</dbReference>
<evidence type="ECO:0000256" key="3">
    <source>
        <dbReference type="ARBA" id="ARBA00022960"/>
    </source>
</evidence>
<dbReference type="PANTHER" id="PTHR23135">
    <property type="entry name" value="MUR LIGASE FAMILY MEMBER"/>
    <property type="match status" value="1"/>
</dbReference>
<evidence type="ECO:0000256" key="4">
    <source>
        <dbReference type="ARBA" id="ARBA00022984"/>
    </source>
</evidence>
<dbReference type="InterPro" id="IPR005761">
    <property type="entry name" value="UDP-N-AcMur-Glu-dNH2Pim_ligase"/>
</dbReference>
<dbReference type="GO" id="GO:0009252">
    <property type="term" value="P:peptidoglycan biosynthetic process"/>
    <property type="evidence" value="ECO:0007669"/>
    <property type="project" value="UniProtKB-UniRule"/>
</dbReference>
<feature type="modified residue" description="N6-carboxylysine" evidence="7">
    <location>
        <position position="217"/>
    </location>
</feature>
<feature type="short sequence motif" description="Meso-diaminopimelate recognition motif" evidence="7">
    <location>
        <begin position="402"/>
        <end position="405"/>
    </location>
</feature>
<comment type="function">
    <text evidence="7">Catalyzes the addition of meso-diaminopimelic acid to the nucleotide precursor UDP-N-acetylmuramoyl-L-alanyl-D-glutamate (UMAG) in the biosynthesis of bacterial cell-wall peptidoglycan.</text>
</comment>
<dbReference type="GO" id="GO:0000287">
    <property type="term" value="F:magnesium ion binding"/>
    <property type="evidence" value="ECO:0007669"/>
    <property type="project" value="UniProtKB-UniRule"/>
</dbReference>
<evidence type="ECO:0000259" key="9">
    <source>
        <dbReference type="Pfam" id="PF01225"/>
    </source>
</evidence>
<dbReference type="NCBIfam" id="TIGR01085">
    <property type="entry name" value="murE"/>
    <property type="match status" value="1"/>
</dbReference>
<keyword evidence="13" id="KW-1185">Reference proteome</keyword>
<feature type="domain" description="Mur ligase C-terminal" evidence="10">
    <location>
        <begin position="329"/>
        <end position="459"/>
    </location>
</feature>
<gene>
    <name evidence="7" type="primary">murE</name>
    <name evidence="12" type="ORF">DNJ96_08435</name>
</gene>
<feature type="binding site" evidence="7">
    <location>
        <begin position="150"/>
        <end position="151"/>
    </location>
    <ligand>
        <name>UDP-N-acetyl-alpha-D-muramoyl-L-alanyl-D-glutamate</name>
        <dbReference type="ChEBI" id="CHEBI:83900"/>
    </ligand>
</feature>
<dbReference type="Gene3D" id="3.90.190.20">
    <property type="entry name" value="Mur ligase, C-terminal domain"/>
    <property type="match status" value="1"/>
</dbReference>
<feature type="binding site" evidence="7">
    <location>
        <position position="23"/>
    </location>
    <ligand>
        <name>UDP-N-acetyl-alpha-D-muramoyl-L-alanyl-D-glutamate</name>
        <dbReference type="ChEBI" id="CHEBI:83900"/>
    </ligand>
</feature>
<keyword evidence="2 7" id="KW-0132">Cell division</keyword>
<dbReference type="NCBIfam" id="NF001124">
    <property type="entry name" value="PRK00139.1-2"/>
    <property type="match status" value="1"/>
</dbReference>
<keyword evidence="7" id="KW-0547">Nucleotide-binding</keyword>
<keyword evidence="4 7" id="KW-0573">Peptidoglycan synthesis</keyword>
<dbReference type="EC" id="6.3.2.13" evidence="7"/>
<dbReference type="GO" id="GO:0051301">
    <property type="term" value="P:cell division"/>
    <property type="evidence" value="ECO:0007669"/>
    <property type="project" value="UniProtKB-KW"/>
</dbReference>
<dbReference type="RefSeq" id="WP_131184254.1">
    <property type="nucleotide sequence ID" value="NZ_QJUO01000011.1"/>
</dbReference>
<accession>A0A4Q9R9G7</accession>
<reference evidence="12 13" key="1">
    <citation type="submission" date="2018-06" db="EMBL/GenBank/DDBJ databases">
        <title>Three novel Pseudomonas species isolated from symptomatic oak.</title>
        <authorList>
            <person name="Bueno-Gonzalez V."/>
            <person name="Brady C."/>
        </authorList>
    </citation>
    <scope>NUCLEOTIDE SEQUENCE [LARGE SCALE GENOMIC DNA]</scope>
    <source>
        <strain evidence="12 13">P17C</strain>
    </source>
</reference>
<dbReference type="Gene3D" id="3.40.1190.10">
    <property type="entry name" value="Mur-like, catalytic domain"/>
    <property type="match status" value="1"/>
</dbReference>
<feature type="binding site" evidence="7">
    <location>
        <position position="25"/>
    </location>
    <ligand>
        <name>UDP-N-acetyl-alpha-D-muramoyl-L-alanyl-D-glutamate</name>
        <dbReference type="ChEBI" id="CHEBI:83900"/>
    </ligand>
</feature>
<dbReference type="AlphaFoldDB" id="A0A4Q9R9G7"/>
<name>A0A4Q9R9G7_9GAMM</name>
<dbReference type="Pfam" id="PF01225">
    <property type="entry name" value="Mur_ligase"/>
    <property type="match status" value="1"/>
</dbReference>
<evidence type="ECO:0000256" key="5">
    <source>
        <dbReference type="ARBA" id="ARBA00023306"/>
    </source>
</evidence>
<dbReference type="SUPFAM" id="SSF63418">
    <property type="entry name" value="MurE/MurF N-terminal domain"/>
    <property type="match status" value="1"/>
</dbReference>